<dbReference type="OrthoDB" id="9909646at2759"/>
<evidence type="ECO:0008006" key="3">
    <source>
        <dbReference type="Google" id="ProtNLM"/>
    </source>
</evidence>
<reference evidence="1" key="1">
    <citation type="journal article" date="2023" name="DNA Res.">
        <title>Chromosome-level genome assembly of Phrynocephalus forsythii using third-generation DNA sequencing and Hi-C analysis.</title>
        <authorList>
            <person name="Qi Y."/>
            <person name="Zhao W."/>
            <person name="Zhao Y."/>
            <person name="Niu C."/>
            <person name="Cao S."/>
            <person name="Zhang Y."/>
        </authorList>
    </citation>
    <scope>NUCLEOTIDE SEQUENCE</scope>
    <source>
        <tissue evidence="1">Muscle</tissue>
    </source>
</reference>
<dbReference type="Gene3D" id="3.30.70.1820">
    <property type="entry name" value="L1 transposable element, RRM domain"/>
    <property type="match status" value="1"/>
</dbReference>
<dbReference type="Proteomes" id="UP001142489">
    <property type="component" value="Unassembled WGS sequence"/>
</dbReference>
<dbReference type="InterPro" id="IPR004244">
    <property type="entry name" value="Transposase_22"/>
</dbReference>
<accession>A0A9Q0XPL9</accession>
<name>A0A9Q0XPL9_9SAUR</name>
<feature type="non-terminal residue" evidence="1">
    <location>
        <position position="1"/>
    </location>
</feature>
<protein>
    <recommendedName>
        <fullName evidence="3">L1 transposable element RRM domain-containing protein</fullName>
    </recommendedName>
</protein>
<dbReference type="EMBL" id="JAPFRF010000009">
    <property type="protein sequence ID" value="KAJ7322718.1"/>
    <property type="molecule type" value="Genomic_DNA"/>
</dbReference>
<organism evidence="1 2">
    <name type="scientific">Phrynocephalus forsythii</name>
    <dbReference type="NCBI Taxonomy" id="171643"/>
    <lineage>
        <taxon>Eukaryota</taxon>
        <taxon>Metazoa</taxon>
        <taxon>Chordata</taxon>
        <taxon>Craniata</taxon>
        <taxon>Vertebrata</taxon>
        <taxon>Euteleostomi</taxon>
        <taxon>Lepidosauria</taxon>
        <taxon>Squamata</taxon>
        <taxon>Bifurcata</taxon>
        <taxon>Unidentata</taxon>
        <taxon>Episquamata</taxon>
        <taxon>Toxicofera</taxon>
        <taxon>Iguania</taxon>
        <taxon>Acrodonta</taxon>
        <taxon>Agamidae</taxon>
        <taxon>Agaminae</taxon>
        <taxon>Phrynocephalus</taxon>
    </lineage>
</organism>
<dbReference type="AlphaFoldDB" id="A0A9Q0XPL9"/>
<evidence type="ECO:0000313" key="1">
    <source>
        <dbReference type="EMBL" id="KAJ7322718.1"/>
    </source>
</evidence>
<gene>
    <name evidence="1" type="ORF">JRQ81_019005</name>
</gene>
<evidence type="ECO:0000313" key="2">
    <source>
        <dbReference type="Proteomes" id="UP001142489"/>
    </source>
</evidence>
<keyword evidence="2" id="KW-1185">Reference proteome</keyword>
<sequence>SLVECLDEIKTDLKDMVDETELRLQRLEDWAVRAEDRQRKRNFKVVGFSEEIQGKDIIPELLSILSANDIGTITEEEIERAHRELKPRTKENACPSDVIVALCKEKLMEQLLKDMRKKGPLNHKGATLRFVPDFSWETTKKRQEMRTFTKEWSKANCRFSWIYPATISLQEQ</sequence>
<comment type="caution">
    <text evidence="1">The sequence shown here is derived from an EMBL/GenBank/DDBJ whole genome shotgun (WGS) entry which is preliminary data.</text>
</comment>
<proteinExistence type="predicted"/>
<dbReference type="PANTHER" id="PTHR11505">
    <property type="entry name" value="L1 TRANSPOSABLE ELEMENT-RELATED"/>
    <property type="match status" value="1"/>
</dbReference>